<accession>M2B0A8</accession>
<reference evidence="1" key="2">
    <citation type="journal article" date="2013" name="Mar. Genomics">
        <title>Expression of sulfatases in Rhodopirellula baltica and the diversity of sulfatases in the genus Rhodopirellula.</title>
        <authorList>
            <person name="Wegner C.E."/>
            <person name="Richter-Heitmann T."/>
            <person name="Klindworth A."/>
            <person name="Klockow C."/>
            <person name="Richter M."/>
            <person name="Achstetter T."/>
            <person name="Glockner F.O."/>
            <person name="Harder J."/>
        </authorList>
    </citation>
    <scope>NUCLEOTIDE SEQUENCE [LARGE SCALE GENOMIC DNA]</scope>
    <source>
        <strain evidence="1">6C</strain>
    </source>
</reference>
<dbReference type="AlphaFoldDB" id="M2B0A8"/>
<evidence type="ECO:0000313" key="2">
    <source>
        <dbReference type="Proteomes" id="UP000011529"/>
    </source>
</evidence>
<gene>
    <name evidence="1" type="ORF">RE6C_00931</name>
</gene>
<name>M2B0A8_9BACT</name>
<dbReference type="Proteomes" id="UP000011529">
    <property type="component" value="Unassembled WGS sequence"/>
</dbReference>
<proteinExistence type="predicted"/>
<comment type="caution">
    <text evidence="1">The sequence shown here is derived from an EMBL/GenBank/DDBJ whole genome shotgun (WGS) entry which is preliminary data.</text>
</comment>
<evidence type="ECO:0000313" key="1">
    <source>
        <dbReference type="EMBL" id="EMB18367.1"/>
    </source>
</evidence>
<reference evidence="1" key="1">
    <citation type="submission" date="2012-11" db="EMBL/GenBank/DDBJ databases">
        <title>Permanent draft genomes of Rhodopirellula europaea strain SH398 and 6C.</title>
        <authorList>
            <person name="Richter M."/>
            <person name="Richter-Heitmann T."/>
            <person name="Frank C."/>
            <person name="Harder J."/>
            <person name="Glockner F.O."/>
        </authorList>
    </citation>
    <scope>NUCLEOTIDE SEQUENCE</scope>
    <source>
        <strain evidence="1">6C</strain>
    </source>
</reference>
<keyword evidence="2" id="KW-1185">Reference proteome</keyword>
<organism evidence="1 2">
    <name type="scientific">Rhodopirellula europaea 6C</name>
    <dbReference type="NCBI Taxonomy" id="1263867"/>
    <lineage>
        <taxon>Bacteria</taxon>
        <taxon>Pseudomonadati</taxon>
        <taxon>Planctomycetota</taxon>
        <taxon>Planctomycetia</taxon>
        <taxon>Pirellulales</taxon>
        <taxon>Pirellulaceae</taxon>
        <taxon>Rhodopirellula</taxon>
    </lineage>
</organism>
<sequence>MVCDTTAQRTCPLTPIEQPALPMLREMVSPQLVLEFAVIACVNCAIMHTQ</sequence>
<dbReference type="EMBL" id="ANMO01000048">
    <property type="protein sequence ID" value="EMB18367.1"/>
    <property type="molecule type" value="Genomic_DNA"/>
</dbReference>
<protein>
    <submittedName>
        <fullName evidence="1">Uncharacterized protein</fullName>
    </submittedName>
</protein>